<dbReference type="RefSeq" id="WP_378062996.1">
    <property type="nucleotide sequence ID" value="NZ_JBHSXS010000001.1"/>
</dbReference>
<feature type="compositionally biased region" description="Acidic residues" evidence="2">
    <location>
        <begin position="211"/>
        <end position="237"/>
    </location>
</feature>
<sequence length="259" mass="26577">MIVVVVLVLAGVAVLGAVVALAMGRGGELAEPQPDHPPLPLGDPITGADAALLRLPQSLWGYRKDITDEAVHRLAYALAERDARMALLERRLDDLRHRLGETEGLPGAFPPDTGTWTFGALDGLHTATAAALAAPAPVPLAEEPPAAPHAEAPVEAAATPAGTEAADATENAIGATAARPATEPGHADALGGAEGAPAGGNGATRVGGGGEQDDGDEAELFEDDPVELPEPEPEETTDPVRTPRRPRPVGLVKERKDRP</sequence>
<feature type="region of interest" description="Disordered" evidence="2">
    <location>
        <begin position="139"/>
        <end position="259"/>
    </location>
</feature>
<feature type="compositionally biased region" description="Low complexity" evidence="2">
    <location>
        <begin position="139"/>
        <end position="170"/>
    </location>
</feature>
<organism evidence="3 4">
    <name type="scientific">Actinomadura yumaensis</name>
    <dbReference type="NCBI Taxonomy" id="111807"/>
    <lineage>
        <taxon>Bacteria</taxon>
        <taxon>Bacillati</taxon>
        <taxon>Actinomycetota</taxon>
        <taxon>Actinomycetes</taxon>
        <taxon>Streptosporangiales</taxon>
        <taxon>Thermomonosporaceae</taxon>
        <taxon>Actinomadura</taxon>
    </lineage>
</organism>
<protein>
    <recommendedName>
        <fullName evidence="5">DivIVA domain-containing protein</fullName>
    </recommendedName>
</protein>
<comment type="caution">
    <text evidence="3">The sequence shown here is derived from an EMBL/GenBank/DDBJ whole genome shotgun (WGS) entry which is preliminary data.</text>
</comment>
<accession>A0ABW2C9H1</accession>
<feature type="compositionally biased region" description="Gly residues" evidence="2">
    <location>
        <begin position="192"/>
        <end position="210"/>
    </location>
</feature>
<dbReference type="Proteomes" id="UP001596380">
    <property type="component" value="Unassembled WGS sequence"/>
</dbReference>
<gene>
    <name evidence="3" type="ORF">ACFQKB_01370</name>
</gene>
<proteinExistence type="predicted"/>
<evidence type="ECO:0000313" key="4">
    <source>
        <dbReference type="Proteomes" id="UP001596380"/>
    </source>
</evidence>
<evidence type="ECO:0000256" key="1">
    <source>
        <dbReference type="SAM" id="Coils"/>
    </source>
</evidence>
<keyword evidence="1" id="KW-0175">Coiled coil</keyword>
<evidence type="ECO:0000256" key="2">
    <source>
        <dbReference type="SAM" id="MobiDB-lite"/>
    </source>
</evidence>
<reference evidence="4" key="1">
    <citation type="journal article" date="2019" name="Int. J. Syst. Evol. Microbiol.">
        <title>The Global Catalogue of Microorganisms (GCM) 10K type strain sequencing project: providing services to taxonomists for standard genome sequencing and annotation.</title>
        <authorList>
            <consortium name="The Broad Institute Genomics Platform"/>
            <consortium name="The Broad Institute Genome Sequencing Center for Infectious Disease"/>
            <person name="Wu L."/>
            <person name="Ma J."/>
        </authorList>
    </citation>
    <scope>NUCLEOTIDE SEQUENCE [LARGE SCALE GENOMIC DNA]</scope>
    <source>
        <strain evidence="4">JCM 3369</strain>
    </source>
</reference>
<evidence type="ECO:0000313" key="3">
    <source>
        <dbReference type="EMBL" id="MFC6878407.1"/>
    </source>
</evidence>
<feature type="coiled-coil region" evidence="1">
    <location>
        <begin position="78"/>
        <end position="105"/>
    </location>
</feature>
<name>A0ABW2C9H1_9ACTN</name>
<dbReference type="EMBL" id="JBHSXS010000001">
    <property type="protein sequence ID" value="MFC6878407.1"/>
    <property type="molecule type" value="Genomic_DNA"/>
</dbReference>
<keyword evidence="4" id="KW-1185">Reference proteome</keyword>
<evidence type="ECO:0008006" key="5">
    <source>
        <dbReference type="Google" id="ProtNLM"/>
    </source>
</evidence>